<organism evidence="2 3">
    <name type="scientific">Collybiopsis luxurians FD-317 M1</name>
    <dbReference type="NCBI Taxonomy" id="944289"/>
    <lineage>
        <taxon>Eukaryota</taxon>
        <taxon>Fungi</taxon>
        <taxon>Dikarya</taxon>
        <taxon>Basidiomycota</taxon>
        <taxon>Agaricomycotina</taxon>
        <taxon>Agaricomycetes</taxon>
        <taxon>Agaricomycetidae</taxon>
        <taxon>Agaricales</taxon>
        <taxon>Marasmiineae</taxon>
        <taxon>Omphalotaceae</taxon>
        <taxon>Collybiopsis</taxon>
        <taxon>Collybiopsis luxurians</taxon>
    </lineage>
</organism>
<reference evidence="2 3" key="1">
    <citation type="submission" date="2014-04" db="EMBL/GenBank/DDBJ databases">
        <title>Evolutionary Origins and Diversification of the Mycorrhizal Mutualists.</title>
        <authorList>
            <consortium name="DOE Joint Genome Institute"/>
            <consortium name="Mycorrhizal Genomics Consortium"/>
            <person name="Kohler A."/>
            <person name="Kuo A."/>
            <person name="Nagy L.G."/>
            <person name="Floudas D."/>
            <person name="Copeland A."/>
            <person name="Barry K.W."/>
            <person name="Cichocki N."/>
            <person name="Veneault-Fourrey C."/>
            <person name="LaButti K."/>
            <person name="Lindquist E.A."/>
            <person name="Lipzen A."/>
            <person name="Lundell T."/>
            <person name="Morin E."/>
            <person name="Murat C."/>
            <person name="Riley R."/>
            <person name="Ohm R."/>
            <person name="Sun H."/>
            <person name="Tunlid A."/>
            <person name="Henrissat B."/>
            <person name="Grigoriev I.V."/>
            <person name="Hibbett D.S."/>
            <person name="Martin F."/>
        </authorList>
    </citation>
    <scope>NUCLEOTIDE SEQUENCE [LARGE SCALE GENOMIC DNA]</scope>
    <source>
        <strain evidence="2 3">FD-317 M1</strain>
    </source>
</reference>
<dbReference type="EMBL" id="KN834809">
    <property type="protein sequence ID" value="KIK55078.1"/>
    <property type="molecule type" value="Genomic_DNA"/>
</dbReference>
<evidence type="ECO:0000313" key="2">
    <source>
        <dbReference type="EMBL" id="KIK55078.1"/>
    </source>
</evidence>
<dbReference type="OrthoDB" id="619536at2759"/>
<gene>
    <name evidence="2" type="ORF">GYMLUDRAFT_48035</name>
</gene>
<dbReference type="AlphaFoldDB" id="A0A0D0CJB5"/>
<feature type="region of interest" description="Disordered" evidence="1">
    <location>
        <begin position="172"/>
        <end position="191"/>
    </location>
</feature>
<evidence type="ECO:0000256" key="1">
    <source>
        <dbReference type="SAM" id="MobiDB-lite"/>
    </source>
</evidence>
<protein>
    <submittedName>
        <fullName evidence="2">Uncharacterized protein</fullName>
    </submittedName>
</protein>
<sequence>MSTPTSSPSDSEQHFGFTPNFSHTHSVTLHHPISAVFPILGTTQGHERVCRLSSLCTKFELFDADEVGIGEEESLQDVHVRTVPAAAAAATGEAETKETQADAHRCTLPRQPFTMTETVPLVFGLFKTNVVLTGTLTWDEAARVALYETWSNSGVQVWKLRVFEEADVDVEGNGGGGDDVGSHETGTKIRKGTKVSERIEGICPKYLRAICTYEPVSYSLRIEQLAARELSRIHAV</sequence>
<name>A0A0D0CJB5_9AGAR</name>
<accession>A0A0D0CJB5</accession>
<dbReference type="HOGENOM" id="CLU_1295069_0_0_1"/>
<dbReference type="Proteomes" id="UP000053593">
    <property type="component" value="Unassembled WGS sequence"/>
</dbReference>
<evidence type="ECO:0000313" key="3">
    <source>
        <dbReference type="Proteomes" id="UP000053593"/>
    </source>
</evidence>
<proteinExistence type="predicted"/>
<keyword evidence="3" id="KW-1185">Reference proteome</keyword>